<dbReference type="PANTHER" id="PTHR44019">
    <property type="entry name" value="WD REPEAT-CONTAINING PROTEIN 55"/>
    <property type="match status" value="1"/>
</dbReference>
<accession>A0ABV8KPY6</accession>
<sequence length="440" mass="47575">MSRENDNTWVFPAPVSAQTCREPLTGTLLDNPPQGSAETVQIGYDLDRDPVFAQESKTVETDPLPQLKGNYFAGRKYALKLGEQATFRLKLTVRVTCSAVAVVLAVASCSAGGAASRAMKRLTAPPPKDFRVTLLSEATKLAHGVAMSSDGRRAVTSSVDEYADPPHGSVSLWDLSDPLRPRAAALIPDRDGTALKVALSGDGRRAATFHRSGKLTLWDLADPARPVSRELPAKGVTSLALSHDGRYAISGGDDGVQFWDLADPGQVRKRQLQGSSEYDVRSYEVALSADAKRALVSDQAGDGGGGVTVYELADPANPEARPLIRNADHHSANTVALSGDGNVAVVGYHHWTTYNNFLTYWDLRTWDRTELRPMTGRKIAPDTMGSIVRWEVALDQEGKHVLLAQRNDSLPEDPSNPPPSTVQLWALDTLSGFPRFSLPN</sequence>
<keyword evidence="4" id="KW-1185">Reference proteome</keyword>
<keyword evidence="2" id="KW-0677">Repeat</keyword>
<dbReference type="EMBL" id="JBHSBN010000014">
    <property type="protein sequence ID" value="MFC4108190.1"/>
    <property type="molecule type" value="Genomic_DNA"/>
</dbReference>
<protein>
    <submittedName>
        <fullName evidence="3">WD40 repeat domain-containing protein</fullName>
    </submittedName>
</protein>
<name>A0ABV8KPY6_9ACTN</name>
<dbReference type="Gene3D" id="2.130.10.10">
    <property type="entry name" value="YVTN repeat-like/Quinoprotein amine dehydrogenase"/>
    <property type="match status" value="2"/>
</dbReference>
<organism evidence="3 4">
    <name type="scientific">Micromonospora zhanjiangensis</name>
    <dbReference type="NCBI Taxonomy" id="1522057"/>
    <lineage>
        <taxon>Bacteria</taxon>
        <taxon>Bacillati</taxon>
        <taxon>Actinomycetota</taxon>
        <taxon>Actinomycetes</taxon>
        <taxon>Micromonosporales</taxon>
        <taxon>Micromonosporaceae</taxon>
        <taxon>Micromonospora</taxon>
    </lineage>
</organism>
<dbReference type="SUPFAM" id="SSF50969">
    <property type="entry name" value="YVTN repeat-like/Quinoprotein amine dehydrogenase"/>
    <property type="match status" value="1"/>
</dbReference>
<evidence type="ECO:0000313" key="4">
    <source>
        <dbReference type="Proteomes" id="UP001595868"/>
    </source>
</evidence>
<dbReference type="InterPro" id="IPR015943">
    <property type="entry name" value="WD40/YVTN_repeat-like_dom_sf"/>
</dbReference>
<dbReference type="InterPro" id="IPR050505">
    <property type="entry name" value="WDR55/POC1"/>
</dbReference>
<dbReference type="Proteomes" id="UP001595868">
    <property type="component" value="Unassembled WGS sequence"/>
</dbReference>
<dbReference type="InterPro" id="IPR001680">
    <property type="entry name" value="WD40_rpt"/>
</dbReference>
<keyword evidence="1" id="KW-0853">WD repeat</keyword>
<dbReference type="InterPro" id="IPR011044">
    <property type="entry name" value="Quino_amine_DH_bsu"/>
</dbReference>
<evidence type="ECO:0000256" key="2">
    <source>
        <dbReference type="ARBA" id="ARBA00022737"/>
    </source>
</evidence>
<evidence type="ECO:0000256" key="1">
    <source>
        <dbReference type="ARBA" id="ARBA00022574"/>
    </source>
</evidence>
<dbReference type="RefSeq" id="WP_377548109.1">
    <property type="nucleotide sequence ID" value="NZ_JBHSBN010000014.1"/>
</dbReference>
<dbReference type="PANTHER" id="PTHR44019:SF8">
    <property type="entry name" value="POC1 CENTRIOLAR PROTEIN HOMOLOG"/>
    <property type="match status" value="1"/>
</dbReference>
<evidence type="ECO:0000313" key="3">
    <source>
        <dbReference type="EMBL" id="MFC4108190.1"/>
    </source>
</evidence>
<gene>
    <name evidence="3" type="ORF">ACFOX0_19940</name>
</gene>
<dbReference type="SMART" id="SM00320">
    <property type="entry name" value="WD40"/>
    <property type="match status" value="3"/>
</dbReference>
<reference evidence="4" key="1">
    <citation type="journal article" date="2019" name="Int. J. Syst. Evol. Microbiol.">
        <title>The Global Catalogue of Microorganisms (GCM) 10K type strain sequencing project: providing services to taxonomists for standard genome sequencing and annotation.</title>
        <authorList>
            <consortium name="The Broad Institute Genomics Platform"/>
            <consortium name="The Broad Institute Genome Sequencing Center for Infectious Disease"/>
            <person name="Wu L."/>
            <person name="Ma J."/>
        </authorList>
    </citation>
    <scope>NUCLEOTIDE SEQUENCE [LARGE SCALE GENOMIC DNA]</scope>
    <source>
        <strain evidence="4">2902at01</strain>
    </source>
</reference>
<comment type="caution">
    <text evidence="3">The sequence shown here is derived from an EMBL/GenBank/DDBJ whole genome shotgun (WGS) entry which is preliminary data.</text>
</comment>
<proteinExistence type="predicted"/>